<evidence type="ECO:0000313" key="3">
    <source>
        <dbReference type="EMBL" id="PIK39183.1"/>
    </source>
</evidence>
<reference evidence="3 4" key="1">
    <citation type="journal article" date="2017" name="PLoS Biol.">
        <title>The sea cucumber genome provides insights into morphological evolution and visceral regeneration.</title>
        <authorList>
            <person name="Zhang X."/>
            <person name="Sun L."/>
            <person name="Yuan J."/>
            <person name="Sun Y."/>
            <person name="Gao Y."/>
            <person name="Zhang L."/>
            <person name="Li S."/>
            <person name="Dai H."/>
            <person name="Hamel J.F."/>
            <person name="Liu C."/>
            <person name="Yu Y."/>
            <person name="Liu S."/>
            <person name="Lin W."/>
            <person name="Guo K."/>
            <person name="Jin S."/>
            <person name="Xu P."/>
            <person name="Storey K.B."/>
            <person name="Huan P."/>
            <person name="Zhang T."/>
            <person name="Zhou Y."/>
            <person name="Zhang J."/>
            <person name="Lin C."/>
            <person name="Li X."/>
            <person name="Xing L."/>
            <person name="Huo D."/>
            <person name="Sun M."/>
            <person name="Wang L."/>
            <person name="Mercier A."/>
            <person name="Li F."/>
            <person name="Yang H."/>
            <person name="Xiang J."/>
        </authorList>
    </citation>
    <scope>NUCLEOTIDE SEQUENCE [LARGE SCALE GENOMIC DNA]</scope>
    <source>
        <strain evidence="3">Shaxun</strain>
        <tissue evidence="3">Muscle</tissue>
    </source>
</reference>
<dbReference type="GO" id="GO:0008028">
    <property type="term" value="F:monocarboxylic acid transmembrane transporter activity"/>
    <property type="evidence" value="ECO:0007669"/>
    <property type="project" value="TreeGrafter"/>
</dbReference>
<dbReference type="Pfam" id="PF07690">
    <property type="entry name" value="MFS_1"/>
    <property type="match status" value="1"/>
</dbReference>
<dbReference type="PANTHER" id="PTHR11360">
    <property type="entry name" value="MONOCARBOXYLATE TRANSPORTER"/>
    <property type="match status" value="1"/>
</dbReference>
<feature type="non-terminal residue" evidence="3">
    <location>
        <position position="1"/>
    </location>
</feature>
<feature type="transmembrane region" description="Helical" evidence="2">
    <location>
        <begin position="198"/>
        <end position="221"/>
    </location>
</feature>
<keyword evidence="2" id="KW-1133">Transmembrane helix</keyword>
<sequence>FGFGLVNVITVVSLKESFEADYATAYSISMFASYIGVATLPPLLSYLEQSRSVEEGMLVLGIITSTLVVTGFFTDTTKNTKSEDSSYVETDSGELGSKPKGLSIEDNDFKAETSLDETTGGPGYTETSQLMLQRSSNDEESKEGAESSFKAWMRLFSKHPEFVALLYISTIGDVEFTSWSIFLVPYGEYLGIDSTTAVWLSTIGGISGFIGRVYSSVLFFIKE</sequence>
<organism evidence="3 4">
    <name type="scientific">Stichopus japonicus</name>
    <name type="common">Sea cucumber</name>
    <dbReference type="NCBI Taxonomy" id="307972"/>
    <lineage>
        <taxon>Eukaryota</taxon>
        <taxon>Metazoa</taxon>
        <taxon>Echinodermata</taxon>
        <taxon>Eleutherozoa</taxon>
        <taxon>Echinozoa</taxon>
        <taxon>Holothuroidea</taxon>
        <taxon>Aspidochirotacea</taxon>
        <taxon>Aspidochirotida</taxon>
        <taxon>Stichopodidae</taxon>
        <taxon>Apostichopus</taxon>
    </lineage>
</organism>
<feature type="transmembrane region" description="Helical" evidence="2">
    <location>
        <begin position="162"/>
        <end position="186"/>
    </location>
</feature>
<comment type="caution">
    <text evidence="3">The sequence shown here is derived from an EMBL/GenBank/DDBJ whole genome shotgun (WGS) entry which is preliminary data.</text>
</comment>
<proteinExistence type="predicted"/>
<dbReference type="PANTHER" id="PTHR11360:SF303">
    <property type="entry name" value="MAJOR FACILITATOR SUPERFAMILY (MFS) PROFILE DOMAIN-CONTAINING PROTEIN"/>
    <property type="match status" value="1"/>
</dbReference>
<dbReference type="AlphaFoldDB" id="A0A2G8JTX3"/>
<accession>A0A2G8JTX3</accession>
<evidence type="ECO:0000313" key="4">
    <source>
        <dbReference type="Proteomes" id="UP000230750"/>
    </source>
</evidence>
<keyword evidence="2" id="KW-0472">Membrane</keyword>
<dbReference type="SUPFAM" id="SSF103473">
    <property type="entry name" value="MFS general substrate transporter"/>
    <property type="match status" value="1"/>
</dbReference>
<dbReference type="InterPro" id="IPR050327">
    <property type="entry name" value="Proton-linked_MCT"/>
</dbReference>
<keyword evidence="2" id="KW-0812">Transmembrane</keyword>
<evidence type="ECO:0000256" key="1">
    <source>
        <dbReference type="SAM" id="MobiDB-lite"/>
    </source>
</evidence>
<dbReference type="InterPro" id="IPR036259">
    <property type="entry name" value="MFS_trans_sf"/>
</dbReference>
<dbReference type="EMBL" id="MRZV01001267">
    <property type="protein sequence ID" value="PIK39183.1"/>
    <property type="molecule type" value="Genomic_DNA"/>
</dbReference>
<evidence type="ECO:0000256" key="2">
    <source>
        <dbReference type="SAM" id="Phobius"/>
    </source>
</evidence>
<name>A0A2G8JTX3_STIJA</name>
<dbReference type="Proteomes" id="UP000230750">
    <property type="component" value="Unassembled WGS sequence"/>
</dbReference>
<dbReference type="InterPro" id="IPR011701">
    <property type="entry name" value="MFS"/>
</dbReference>
<feature type="transmembrane region" description="Helical" evidence="2">
    <location>
        <begin position="56"/>
        <end position="74"/>
    </location>
</feature>
<gene>
    <name evidence="3" type="ORF">BSL78_23982</name>
</gene>
<keyword evidence="4" id="KW-1185">Reference proteome</keyword>
<feature type="region of interest" description="Disordered" evidence="1">
    <location>
        <begin position="80"/>
        <end position="104"/>
    </location>
</feature>
<feature type="transmembrane region" description="Helical" evidence="2">
    <location>
        <begin position="23"/>
        <end position="44"/>
    </location>
</feature>
<dbReference type="OrthoDB" id="10060767at2759"/>
<protein>
    <submittedName>
        <fullName evidence="3">Putative monocarboxylate transporter 12-like</fullName>
    </submittedName>
</protein>